<organism evidence="2 3">
    <name type="scientific">Pseudochelatococcus contaminans</name>
    <dbReference type="NCBI Taxonomy" id="1538103"/>
    <lineage>
        <taxon>Bacteria</taxon>
        <taxon>Pseudomonadati</taxon>
        <taxon>Pseudomonadota</taxon>
        <taxon>Alphaproteobacteria</taxon>
        <taxon>Hyphomicrobiales</taxon>
        <taxon>Chelatococcaceae</taxon>
        <taxon>Pseudochelatococcus</taxon>
    </lineage>
</organism>
<dbReference type="InterPro" id="IPR045517">
    <property type="entry name" value="Glyoxalase_8"/>
</dbReference>
<name>A0A7W5Z216_9HYPH</name>
<reference evidence="2 3" key="1">
    <citation type="submission" date="2020-08" db="EMBL/GenBank/DDBJ databases">
        <title>Genomic Encyclopedia of Type Strains, Phase IV (KMG-IV): sequencing the most valuable type-strain genomes for metagenomic binning, comparative biology and taxonomic classification.</title>
        <authorList>
            <person name="Goeker M."/>
        </authorList>
    </citation>
    <scope>NUCLEOTIDE SEQUENCE [LARGE SCALE GENOMIC DNA]</scope>
    <source>
        <strain evidence="2 3">DSM 28760</strain>
    </source>
</reference>
<evidence type="ECO:0000313" key="3">
    <source>
        <dbReference type="Proteomes" id="UP000537592"/>
    </source>
</evidence>
<dbReference type="Proteomes" id="UP000537592">
    <property type="component" value="Unassembled WGS sequence"/>
</dbReference>
<evidence type="ECO:0000313" key="2">
    <source>
        <dbReference type="EMBL" id="MBB3808425.1"/>
    </source>
</evidence>
<accession>A0A7W5Z216</accession>
<feature type="domain" description="Glyoxalase-related protein" evidence="1">
    <location>
        <begin position="4"/>
        <end position="57"/>
    </location>
</feature>
<dbReference type="Gene3D" id="2.60.120.260">
    <property type="entry name" value="Galactose-binding domain-like"/>
    <property type="match status" value="1"/>
</dbReference>
<evidence type="ECO:0000259" key="1">
    <source>
        <dbReference type="Pfam" id="PF20066"/>
    </source>
</evidence>
<gene>
    <name evidence="2" type="ORF">FHS81_000479</name>
</gene>
<dbReference type="AlphaFoldDB" id="A0A7W5Z216"/>
<sequence>MRSFLHAKSMAKSLRQDLANRNLQLSHGECLEMVARQFGLNDWNTLAAHIGDVSPSETKLAIPQDWAITGSVVNGSTHRLGLDPAIPEATLIESLVPRDGDAKLTGKIAVLMQSIDAAPYRGDRLRLSAELRTEEADAGTIWLRIDGPGNFGMRFDNMMNRTADGALRGTCNWVMRNIVLDVPDDAESIHYGFFLKGYGKVWARTFQLEIVSADTPLTALNNRYPPSPSNLDFSRR</sequence>
<dbReference type="RefSeq" id="WP_183750419.1">
    <property type="nucleotide sequence ID" value="NZ_JACICC010000001.1"/>
</dbReference>
<comment type="caution">
    <text evidence="2">The sequence shown here is derived from an EMBL/GenBank/DDBJ whole genome shotgun (WGS) entry which is preliminary data.</text>
</comment>
<proteinExistence type="predicted"/>
<keyword evidence="3" id="KW-1185">Reference proteome</keyword>
<dbReference type="EMBL" id="JACICC010000001">
    <property type="protein sequence ID" value="MBB3808425.1"/>
    <property type="molecule type" value="Genomic_DNA"/>
</dbReference>
<protein>
    <recommendedName>
        <fullName evidence="1">Glyoxalase-related protein domain-containing protein</fullName>
    </recommendedName>
</protein>
<dbReference type="Pfam" id="PF20066">
    <property type="entry name" value="Glyoxalase_8"/>
    <property type="match status" value="1"/>
</dbReference>